<dbReference type="Gene3D" id="2.60.210.10">
    <property type="entry name" value="Apoptosis, Tumor Necrosis Factor Receptor Associated Protein 2, Chain A"/>
    <property type="match status" value="1"/>
</dbReference>
<dbReference type="PROSITE" id="PS50235">
    <property type="entry name" value="USP_3"/>
    <property type="match status" value="1"/>
</dbReference>
<dbReference type="PROSITE" id="PS00972">
    <property type="entry name" value="USP_1"/>
    <property type="match status" value="1"/>
</dbReference>
<dbReference type="PROSITE" id="PS00973">
    <property type="entry name" value="USP_2"/>
    <property type="match status" value="1"/>
</dbReference>
<dbReference type="EMBL" id="MCOG01000011">
    <property type="protein sequence ID" value="ORY81185.1"/>
    <property type="molecule type" value="Genomic_DNA"/>
</dbReference>
<dbReference type="InterPro" id="IPR028889">
    <property type="entry name" value="USP"/>
</dbReference>
<keyword evidence="5" id="KW-0833">Ubl conjugation pathway</keyword>
<dbReference type="PROSITE" id="PS50144">
    <property type="entry name" value="MATH"/>
    <property type="match status" value="1"/>
</dbReference>
<accession>A0A1Y2FEC1</accession>
<evidence type="ECO:0000259" key="10">
    <source>
        <dbReference type="PROSITE" id="PS50235"/>
    </source>
</evidence>
<dbReference type="PANTHER" id="PTHR24006">
    <property type="entry name" value="UBIQUITIN CARBOXYL-TERMINAL HYDROLASE"/>
    <property type="match status" value="1"/>
</dbReference>
<dbReference type="InterPro" id="IPR001394">
    <property type="entry name" value="Peptidase_C19_UCH"/>
</dbReference>
<proteinExistence type="inferred from homology"/>
<dbReference type="InterPro" id="IPR050164">
    <property type="entry name" value="Peptidase_C19"/>
</dbReference>
<evidence type="ECO:0000256" key="3">
    <source>
        <dbReference type="ARBA" id="ARBA00012759"/>
    </source>
</evidence>
<evidence type="ECO:0000256" key="1">
    <source>
        <dbReference type="ARBA" id="ARBA00000707"/>
    </source>
</evidence>
<dbReference type="InterPro" id="IPR008974">
    <property type="entry name" value="TRAF-like"/>
</dbReference>
<evidence type="ECO:0000256" key="7">
    <source>
        <dbReference type="ARBA" id="ARBA00022807"/>
    </source>
</evidence>
<evidence type="ECO:0000256" key="2">
    <source>
        <dbReference type="ARBA" id="ARBA00009085"/>
    </source>
</evidence>
<dbReference type="InterPro" id="IPR029346">
    <property type="entry name" value="USP_C"/>
</dbReference>
<comment type="catalytic activity">
    <reaction evidence="1">
        <text>Thiol-dependent hydrolysis of ester, thioester, amide, peptide and isopeptide bonds formed by the C-terminal Gly of ubiquitin (a 76-residue protein attached to proteins as an intracellular targeting signal).</text>
        <dbReference type="EC" id="3.4.19.12"/>
    </reaction>
</comment>
<feature type="compositionally biased region" description="Basic and acidic residues" evidence="8">
    <location>
        <begin position="943"/>
        <end position="955"/>
    </location>
</feature>
<dbReference type="STRING" id="1754190.A0A1Y2FEC1"/>
<feature type="compositionally biased region" description="Acidic residues" evidence="8">
    <location>
        <begin position="956"/>
        <end position="971"/>
    </location>
</feature>
<name>A0A1Y2FEC1_9FUNG</name>
<dbReference type="EC" id="3.4.19.12" evidence="3"/>
<dbReference type="GO" id="GO:0004843">
    <property type="term" value="F:cysteine-type deubiquitinase activity"/>
    <property type="evidence" value="ECO:0007669"/>
    <property type="project" value="UniProtKB-EC"/>
</dbReference>
<dbReference type="InterPro" id="IPR018200">
    <property type="entry name" value="USP_CS"/>
</dbReference>
<dbReference type="SUPFAM" id="SSF54001">
    <property type="entry name" value="Cysteine proteinases"/>
    <property type="match status" value="1"/>
</dbReference>
<dbReference type="PANTHER" id="PTHR24006:SF644">
    <property type="entry name" value="UBIQUITIN CARBOXYL-TERMINAL HYDROLASE 7"/>
    <property type="match status" value="1"/>
</dbReference>
<evidence type="ECO:0000313" key="12">
    <source>
        <dbReference type="Proteomes" id="UP000193920"/>
    </source>
</evidence>
<evidence type="ECO:0000256" key="4">
    <source>
        <dbReference type="ARBA" id="ARBA00022670"/>
    </source>
</evidence>
<dbReference type="GO" id="GO:0016579">
    <property type="term" value="P:protein deubiquitination"/>
    <property type="evidence" value="ECO:0007669"/>
    <property type="project" value="InterPro"/>
</dbReference>
<dbReference type="FunFam" id="3.90.70.10:FF:000044">
    <property type="entry name" value="Ubiquitin carboxyl-terminal hydrolase 13"/>
    <property type="match status" value="1"/>
</dbReference>
<evidence type="ECO:0000256" key="6">
    <source>
        <dbReference type="ARBA" id="ARBA00022801"/>
    </source>
</evidence>
<organism evidence="11 12">
    <name type="scientific">Neocallimastix californiae</name>
    <dbReference type="NCBI Taxonomy" id="1754190"/>
    <lineage>
        <taxon>Eukaryota</taxon>
        <taxon>Fungi</taxon>
        <taxon>Fungi incertae sedis</taxon>
        <taxon>Chytridiomycota</taxon>
        <taxon>Chytridiomycota incertae sedis</taxon>
        <taxon>Neocallimastigomycetes</taxon>
        <taxon>Neocallimastigales</taxon>
        <taxon>Neocallimastigaceae</taxon>
        <taxon>Neocallimastix</taxon>
    </lineage>
</organism>
<dbReference type="Pfam" id="PF14533">
    <property type="entry name" value="USP7_C2"/>
    <property type="match status" value="1"/>
</dbReference>
<keyword evidence="4" id="KW-0645">Protease</keyword>
<evidence type="ECO:0000313" key="11">
    <source>
        <dbReference type="EMBL" id="ORY81185.1"/>
    </source>
</evidence>
<evidence type="ECO:0000256" key="5">
    <source>
        <dbReference type="ARBA" id="ARBA00022786"/>
    </source>
</evidence>
<feature type="region of interest" description="Disordered" evidence="8">
    <location>
        <begin position="943"/>
        <end position="972"/>
    </location>
</feature>
<dbReference type="GO" id="GO:0005829">
    <property type="term" value="C:cytosol"/>
    <property type="evidence" value="ECO:0007669"/>
    <property type="project" value="TreeGrafter"/>
</dbReference>
<evidence type="ECO:0000256" key="8">
    <source>
        <dbReference type="SAM" id="MobiDB-lite"/>
    </source>
</evidence>
<keyword evidence="12" id="KW-1185">Reference proteome</keyword>
<dbReference type="InterPro" id="IPR002083">
    <property type="entry name" value="MATH/TRAF_dom"/>
</dbReference>
<dbReference type="Pfam" id="PF22486">
    <property type="entry name" value="MATH_2"/>
    <property type="match status" value="1"/>
</dbReference>
<dbReference type="Gene3D" id="3.90.70.10">
    <property type="entry name" value="Cysteine proteinases"/>
    <property type="match status" value="1"/>
</dbReference>
<comment type="caution">
    <text evidence="11">The sequence shown here is derived from an EMBL/GenBank/DDBJ whole genome shotgun (WGS) entry which is preliminary data.</text>
</comment>
<comment type="similarity">
    <text evidence="2">Belongs to the peptidase C19 family.</text>
</comment>
<dbReference type="SMART" id="SM00061">
    <property type="entry name" value="MATH"/>
    <property type="match status" value="1"/>
</dbReference>
<keyword evidence="6" id="KW-0378">Hydrolase</keyword>
<feature type="domain" description="USP" evidence="10">
    <location>
        <begin position="194"/>
        <end position="507"/>
    </location>
</feature>
<dbReference type="AlphaFoldDB" id="A0A1Y2FEC1"/>
<dbReference type="InterPro" id="IPR038765">
    <property type="entry name" value="Papain-like_cys_pep_sf"/>
</dbReference>
<dbReference type="Pfam" id="PF00443">
    <property type="entry name" value="UCH"/>
    <property type="match status" value="1"/>
</dbReference>
<dbReference type="GO" id="GO:0006508">
    <property type="term" value="P:proteolysis"/>
    <property type="evidence" value="ECO:0007669"/>
    <property type="project" value="UniProtKB-KW"/>
</dbReference>
<protein>
    <recommendedName>
        <fullName evidence="3">ubiquitinyl hydrolase 1</fullName>
        <ecNumber evidence="3">3.4.19.12</ecNumber>
    </recommendedName>
</protein>
<dbReference type="InterPro" id="IPR024729">
    <property type="entry name" value="USP7_ICP0-binding_dom"/>
</dbReference>
<dbReference type="GO" id="GO:0031647">
    <property type="term" value="P:regulation of protein stability"/>
    <property type="evidence" value="ECO:0007669"/>
    <property type="project" value="TreeGrafter"/>
</dbReference>
<reference evidence="11 12" key="1">
    <citation type="submission" date="2016-08" db="EMBL/GenBank/DDBJ databases">
        <title>A Parts List for Fungal Cellulosomes Revealed by Comparative Genomics.</title>
        <authorList>
            <consortium name="DOE Joint Genome Institute"/>
            <person name="Haitjema C.H."/>
            <person name="Gilmore S.P."/>
            <person name="Henske J.K."/>
            <person name="Solomon K.V."/>
            <person name="De Groot R."/>
            <person name="Kuo A."/>
            <person name="Mondo S.J."/>
            <person name="Salamov A.A."/>
            <person name="Labutti K."/>
            <person name="Zhao Z."/>
            <person name="Chiniquy J."/>
            <person name="Barry K."/>
            <person name="Brewer H.M."/>
            <person name="Purvine S.O."/>
            <person name="Wright A.T."/>
            <person name="Boxma B."/>
            <person name="Van Alen T."/>
            <person name="Hackstein J.H."/>
            <person name="Baker S.E."/>
            <person name="Grigoriev I.V."/>
            <person name="O'Malley M.A."/>
        </authorList>
    </citation>
    <scope>NUCLEOTIDE SEQUENCE [LARGE SCALE GENOMIC DNA]</scope>
    <source>
        <strain evidence="11 12">G1</strain>
    </source>
</reference>
<dbReference type="GO" id="GO:0005634">
    <property type="term" value="C:nucleus"/>
    <property type="evidence" value="ECO:0007669"/>
    <property type="project" value="TreeGrafter"/>
</dbReference>
<dbReference type="Gene3D" id="3.10.20.90">
    <property type="entry name" value="Phosphatidylinositol 3-kinase Catalytic Subunit, Chain A, domain 1"/>
    <property type="match status" value="2"/>
</dbReference>
<dbReference type="CDD" id="cd02659">
    <property type="entry name" value="peptidase_C19C"/>
    <property type="match status" value="1"/>
</dbReference>
<sequence>MEIMNKDPILPKDTSYLDKELGSGCYYKNVEILDKKVYTWTIPQWSTALDREKLYSKTFEVGGCKWKLLLFPKGVTRNNIISVFLYSVDANDEKCEKNWYVCSHFGLALANPKDKKIFIKKEAHHRFTSKENDWGFQQFIKTNDLYKARGTTGKSLIENDTLLVIAYIRVIKDTTGVLWYDFSEWDSKKRTGYVGLKNQGATCYMNSLLQSLYFINLYRKATFEIPTEKEQPCNSVPLALQRVFYNLQHSNSSVDTRELTNSFGWDTVESFMQHDIQEFNRVLQDNLEDKMKKTKAEGAISSLFKGKMKSYIKCINVDYTSSRVEDYYDIQLNVKGCKDVIQSFNEYIDVETLEGENKYMAEGYGLQDAKKGVIFQSFPPVLQLHLKRFEYDFEHDAMVKNNDRFEYPEIINLSKYLENYNNEDLPENDYILYGVLVHSGDINSGHYCAFIRPKNNDKWYKFDDDNVFPVSSYEVFEENFGGKSIYKSNLNISNRYTNAYMLIYIRKSEIDTILAPFSEDDIPKHIGDQISKEQEELRKRKEQIEYERKSLIIHILTDEIISQYKGFDLCNINNNYLPFTNVPNIQILKTATYKEFIKQVQLKYKFNKNDFRLWEMNYRPNETFRINKIVKCQYENIKMEEIFKSNNDNYHGPIIKYLYMEIADPNILKSYKKPFLPLESYPNQCLIFLKYFDINKKKIMKIQKFTIEDIDKPLIHYAPLFNEIADLPVNTPLNIYEETYPTMIDLLNQNHSLRKLEIVDGDILCFERKLANQEEYVNINKNIMIIPQYFDNLLNQKVVTFINIGQDDEPKLDDIQLILRGDTTYIEMANMLGERIQKDPENLQFITYSTHQQIRYLPNKRIDKILDPDEIILYYTILSITLKEYENIMVISVDELTAKHQIKKSHNVIVYNDSTYRDLYESIYKELGYELLRDENGDYHSFVREESNDGQNEREKDEEDDENESSEEDDENVRYINCDEVLTTKRIYCTCENRVLTIVKPDDYMSIRNHPRDVKINYYVEDVPTEELDEDDDDNKKMVSVVYFDKTLNNLHGIPFPFEVHDNETFSELKKRLFKKISLSNKELNENNVYLVSKESQLIKYDDDDVPDEYVAVGYDCPDRTLMHLLSDKGLKINT</sequence>
<feature type="domain" description="MATH" evidence="9">
    <location>
        <begin position="35"/>
        <end position="168"/>
    </location>
</feature>
<dbReference type="Pfam" id="PF12436">
    <property type="entry name" value="USP7_ICP0_bdg"/>
    <property type="match status" value="1"/>
</dbReference>
<dbReference type="OrthoDB" id="289038at2759"/>
<keyword evidence="7" id="KW-0788">Thiol protease</keyword>
<dbReference type="Proteomes" id="UP000193920">
    <property type="component" value="Unassembled WGS sequence"/>
</dbReference>
<evidence type="ECO:0000259" key="9">
    <source>
        <dbReference type="PROSITE" id="PS50144"/>
    </source>
</evidence>
<gene>
    <name evidence="11" type="ORF">LY90DRAFT_664400</name>
</gene>
<dbReference type="SUPFAM" id="SSF49599">
    <property type="entry name" value="TRAF domain-like"/>
    <property type="match status" value="1"/>
</dbReference>